<evidence type="ECO:0000313" key="2">
    <source>
        <dbReference type="Proteomes" id="UP001595828"/>
    </source>
</evidence>
<sequence>MDPDRNKEEPLPKWEDEKEAATNLQLRVMEYALGRLADAEVIEIGDDLDQQIFDAVFDDLKEEVLPDLDGEQVSVLSSIANLALVKQFGPSETGVVVAGFGSEEIFPTLVHYTIFGIVGNKLKYATHDVIDIDRVGVRAKVLPFAQKEMVERFLYGLDQGIRSDIARFCEKSLPSIRENLLDQLVIDPIDKDALEGQAKAAEKAFLDGLVSESFDSIRRESEAEIDEMVEFMPKPELARMAEALVDLTSIKRRVTRGFETVGGPIDVAVLSKAEGFVWVKRKHYFPPELNRRFLERTSGQDRPEGGADVR</sequence>
<proteinExistence type="predicted"/>
<dbReference type="EMBL" id="JBHSDR010000008">
    <property type="protein sequence ID" value="MFC4296383.1"/>
    <property type="molecule type" value="Genomic_DNA"/>
</dbReference>
<organism evidence="1 2">
    <name type="scientific">Novosphingobium tardum</name>
    <dbReference type="NCBI Taxonomy" id="1538021"/>
    <lineage>
        <taxon>Bacteria</taxon>
        <taxon>Pseudomonadati</taxon>
        <taxon>Pseudomonadota</taxon>
        <taxon>Alphaproteobacteria</taxon>
        <taxon>Sphingomonadales</taxon>
        <taxon>Sphingomonadaceae</taxon>
        <taxon>Novosphingobium</taxon>
    </lineage>
</organism>
<keyword evidence="2" id="KW-1185">Reference proteome</keyword>
<gene>
    <name evidence="1" type="ORF">ACFO0A_15110</name>
</gene>
<reference evidence="2" key="1">
    <citation type="journal article" date="2019" name="Int. J. Syst. Evol. Microbiol.">
        <title>The Global Catalogue of Microorganisms (GCM) 10K type strain sequencing project: providing services to taxonomists for standard genome sequencing and annotation.</title>
        <authorList>
            <consortium name="The Broad Institute Genomics Platform"/>
            <consortium name="The Broad Institute Genome Sequencing Center for Infectious Disease"/>
            <person name="Wu L."/>
            <person name="Ma J."/>
        </authorList>
    </citation>
    <scope>NUCLEOTIDE SEQUENCE [LARGE SCALE GENOMIC DNA]</scope>
    <source>
        <strain evidence="2">CGMCC 1.12989</strain>
    </source>
</reference>
<evidence type="ECO:0000313" key="1">
    <source>
        <dbReference type="EMBL" id="MFC4296383.1"/>
    </source>
</evidence>
<name>A0ABV8RT86_9SPHN</name>
<protein>
    <submittedName>
        <fullName evidence="1">Uncharacterized protein</fullName>
    </submittedName>
</protein>
<dbReference type="RefSeq" id="WP_379539976.1">
    <property type="nucleotide sequence ID" value="NZ_JBHSDR010000008.1"/>
</dbReference>
<dbReference type="Proteomes" id="UP001595828">
    <property type="component" value="Unassembled WGS sequence"/>
</dbReference>
<comment type="caution">
    <text evidence="1">The sequence shown here is derived from an EMBL/GenBank/DDBJ whole genome shotgun (WGS) entry which is preliminary data.</text>
</comment>
<accession>A0ABV8RT86</accession>